<feature type="compositionally biased region" description="Basic residues" evidence="6">
    <location>
        <begin position="155"/>
        <end position="164"/>
    </location>
</feature>
<dbReference type="OrthoDB" id="429950at2759"/>
<evidence type="ECO:0000256" key="6">
    <source>
        <dbReference type="SAM" id="MobiDB-lite"/>
    </source>
</evidence>
<evidence type="ECO:0000259" key="7">
    <source>
        <dbReference type="PROSITE" id="PS50064"/>
    </source>
</evidence>
<dbReference type="SMART" id="SM01336">
    <property type="entry name" value="zf-PARP"/>
    <property type="match status" value="1"/>
</dbReference>
<dbReference type="Gene3D" id="3.30.1740.10">
    <property type="entry name" value="Zinc finger, PARP-type"/>
    <property type="match status" value="1"/>
</dbReference>
<evidence type="ECO:0000256" key="2">
    <source>
        <dbReference type="ARBA" id="ARBA00022723"/>
    </source>
</evidence>
<reference evidence="8 9" key="1">
    <citation type="submission" date="2013-03" db="EMBL/GenBank/DDBJ databases">
        <title>The Genome Sequence of Capronia coronata CBS 617.96.</title>
        <authorList>
            <consortium name="The Broad Institute Genomics Platform"/>
            <person name="Cuomo C."/>
            <person name="de Hoog S."/>
            <person name="Gorbushina A."/>
            <person name="Walker B."/>
            <person name="Young S.K."/>
            <person name="Zeng Q."/>
            <person name="Gargeya S."/>
            <person name="Fitzgerald M."/>
            <person name="Haas B."/>
            <person name="Abouelleil A."/>
            <person name="Allen A.W."/>
            <person name="Alvarado L."/>
            <person name="Arachchi H.M."/>
            <person name="Berlin A.M."/>
            <person name="Chapman S.B."/>
            <person name="Gainer-Dewar J."/>
            <person name="Goldberg J."/>
            <person name="Griggs A."/>
            <person name="Gujja S."/>
            <person name="Hansen M."/>
            <person name="Howarth C."/>
            <person name="Imamovic A."/>
            <person name="Ireland A."/>
            <person name="Larimer J."/>
            <person name="McCowan C."/>
            <person name="Murphy C."/>
            <person name="Pearson M."/>
            <person name="Poon T.W."/>
            <person name="Priest M."/>
            <person name="Roberts A."/>
            <person name="Saif S."/>
            <person name="Shea T."/>
            <person name="Sisk P."/>
            <person name="Sykes S."/>
            <person name="Wortman J."/>
            <person name="Nusbaum C."/>
            <person name="Birren B."/>
        </authorList>
    </citation>
    <scope>NUCLEOTIDE SEQUENCE [LARGE SCALE GENOMIC DNA]</scope>
    <source>
        <strain evidence="8 9">CBS 617.96</strain>
    </source>
</reference>
<sequence length="366" mass="40339">MSNATYRFELAKTGRANCQNSACKAAGLKIEKGELRFGTLVSFQDHFTWKWKHWGCVTPAQIKNIQEQVGPLEGLDLDDDLPRILDGYDELSPEACEKVKFALLHGHVADEDWKGEPELNRPGQKGINKRTPKKKKDAEQDDAAAANEDGTPSKPKARKSRAKKVKTEPEDDEDDLALSPPPKMKSKGRKVKAEDDEEGLASPPPVKKPRGRKRKTPDKGEEEAEEAKPTRKPRAKKVKTEEQDTVIEDLISAQHGNSDDAPAPKSEAKGKKTRAKKVKRESLDEDDAPVTSKAKTAKSKKAKKVKAEIEEDANPDADEAYEVSAPELSPTAADEDDEDAEEPEVKPKKKSTKAAPGKSRAKRKAT</sequence>
<feature type="region of interest" description="Disordered" evidence="6">
    <location>
        <begin position="113"/>
        <end position="366"/>
    </location>
</feature>
<dbReference type="STRING" id="1182541.W9YEE9"/>
<evidence type="ECO:0000313" key="8">
    <source>
        <dbReference type="EMBL" id="EXJ88040.1"/>
    </source>
</evidence>
<feature type="compositionally biased region" description="Basic residues" evidence="6">
    <location>
        <begin position="207"/>
        <end position="216"/>
    </location>
</feature>
<accession>W9YEE9</accession>
<keyword evidence="2" id="KW-0479">Metal-binding</keyword>
<feature type="domain" description="PARP-type" evidence="7">
    <location>
        <begin position="6"/>
        <end position="103"/>
    </location>
</feature>
<keyword evidence="9" id="KW-1185">Reference proteome</keyword>
<evidence type="ECO:0000256" key="1">
    <source>
        <dbReference type="ARBA" id="ARBA00004123"/>
    </source>
</evidence>
<dbReference type="Proteomes" id="UP000019484">
    <property type="component" value="Unassembled WGS sequence"/>
</dbReference>
<dbReference type="GeneID" id="19159845"/>
<dbReference type="GO" id="GO:0005634">
    <property type="term" value="C:nucleus"/>
    <property type="evidence" value="ECO:0007669"/>
    <property type="project" value="UniProtKB-SubCell"/>
</dbReference>
<dbReference type="GO" id="GO:0003677">
    <property type="term" value="F:DNA binding"/>
    <property type="evidence" value="ECO:0007669"/>
    <property type="project" value="InterPro"/>
</dbReference>
<dbReference type="AlphaFoldDB" id="W9YEE9"/>
<evidence type="ECO:0000256" key="3">
    <source>
        <dbReference type="ARBA" id="ARBA00022771"/>
    </source>
</evidence>
<keyword evidence="4" id="KW-0862">Zinc</keyword>
<feature type="compositionally biased region" description="Low complexity" evidence="6">
    <location>
        <begin position="143"/>
        <end position="154"/>
    </location>
</feature>
<keyword evidence="3" id="KW-0863">Zinc-finger</keyword>
<dbReference type="EMBL" id="AMWN01000004">
    <property type="protein sequence ID" value="EXJ88040.1"/>
    <property type="molecule type" value="Genomic_DNA"/>
</dbReference>
<dbReference type="eggNOG" id="ENOG502S5PB">
    <property type="taxonomic scope" value="Eukaryota"/>
</dbReference>
<feature type="compositionally biased region" description="Acidic residues" evidence="6">
    <location>
        <begin position="333"/>
        <end position="342"/>
    </location>
</feature>
<dbReference type="RefSeq" id="XP_007724046.1">
    <property type="nucleotide sequence ID" value="XM_007725856.1"/>
</dbReference>
<dbReference type="Pfam" id="PF00645">
    <property type="entry name" value="zf-PARP"/>
    <property type="match status" value="1"/>
</dbReference>
<dbReference type="InterPro" id="IPR001510">
    <property type="entry name" value="Znf_PARP"/>
</dbReference>
<organism evidence="8 9">
    <name type="scientific">Capronia coronata CBS 617.96</name>
    <dbReference type="NCBI Taxonomy" id="1182541"/>
    <lineage>
        <taxon>Eukaryota</taxon>
        <taxon>Fungi</taxon>
        <taxon>Dikarya</taxon>
        <taxon>Ascomycota</taxon>
        <taxon>Pezizomycotina</taxon>
        <taxon>Eurotiomycetes</taxon>
        <taxon>Chaetothyriomycetidae</taxon>
        <taxon>Chaetothyriales</taxon>
        <taxon>Herpotrichiellaceae</taxon>
        <taxon>Capronia</taxon>
    </lineage>
</organism>
<evidence type="ECO:0000256" key="4">
    <source>
        <dbReference type="ARBA" id="ARBA00022833"/>
    </source>
</evidence>
<evidence type="ECO:0000313" key="9">
    <source>
        <dbReference type="Proteomes" id="UP000019484"/>
    </source>
</evidence>
<feature type="compositionally biased region" description="Acidic residues" evidence="6">
    <location>
        <begin position="309"/>
        <end position="321"/>
    </location>
</feature>
<proteinExistence type="predicted"/>
<dbReference type="GO" id="GO:0008270">
    <property type="term" value="F:zinc ion binding"/>
    <property type="evidence" value="ECO:0007669"/>
    <property type="project" value="UniProtKB-KW"/>
</dbReference>
<evidence type="ECO:0000256" key="5">
    <source>
        <dbReference type="ARBA" id="ARBA00023242"/>
    </source>
</evidence>
<feature type="compositionally biased region" description="Basic residues" evidence="6">
    <location>
        <begin position="295"/>
        <end position="304"/>
    </location>
</feature>
<dbReference type="PROSITE" id="PS50064">
    <property type="entry name" value="ZF_PARP_2"/>
    <property type="match status" value="1"/>
</dbReference>
<gene>
    <name evidence="8" type="ORF">A1O1_04967</name>
</gene>
<comment type="subcellular location">
    <subcellularLocation>
        <location evidence="1">Nucleus</location>
    </subcellularLocation>
</comment>
<comment type="caution">
    <text evidence="8">The sequence shown here is derived from an EMBL/GenBank/DDBJ whole genome shotgun (WGS) entry which is preliminary data.</text>
</comment>
<protein>
    <recommendedName>
        <fullName evidence="7">PARP-type domain-containing protein</fullName>
    </recommendedName>
</protein>
<dbReference type="SUPFAM" id="SSF57716">
    <property type="entry name" value="Glucocorticoid receptor-like (DNA-binding domain)"/>
    <property type="match status" value="1"/>
</dbReference>
<keyword evidence="5" id="KW-0539">Nucleus</keyword>
<dbReference type="InterPro" id="IPR036957">
    <property type="entry name" value="Znf_PARP_sf"/>
</dbReference>
<name>W9YEE9_9EURO</name>
<dbReference type="HOGENOM" id="CLU_045993_0_0_1"/>